<reference evidence="1" key="1">
    <citation type="submission" date="2020-09" db="EMBL/GenBank/DDBJ databases">
        <title>Genome-Enabled Discovery of Anthraquinone Biosynthesis in Senna tora.</title>
        <authorList>
            <person name="Kang S.-H."/>
            <person name="Pandey R.P."/>
            <person name="Lee C.-M."/>
            <person name="Sim J.-S."/>
            <person name="Jeong J.-T."/>
            <person name="Choi B.-S."/>
            <person name="Jung M."/>
            <person name="Ginzburg D."/>
            <person name="Zhao K."/>
            <person name="Won S.Y."/>
            <person name="Oh T.-J."/>
            <person name="Yu Y."/>
            <person name="Kim N.-H."/>
            <person name="Lee O.R."/>
            <person name="Lee T.-H."/>
            <person name="Bashyal P."/>
            <person name="Kim T.-S."/>
            <person name="Lee W.-H."/>
            <person name="Kawkins C."/>
            <person name="Kim C.-K."/>
            <person name="Kim J.S."/>
            <person name="Ahn B.O."/>
            <person name="Rhee S.Y."/>
            <person name="Sohng J.K."/>
        </authorList>
    </citation>
    <scope>NUCLEOTIDE SEQUENCE</scope>
    <source>
        <tissue evidence="1">Leaf</tissue>
    </source>
</reference>
<protein>
    <submittedName>
        <fullName evidence="1">Uncharacterized protein</fullName>
    </submittedName>
</protein>
<accession>A0A834T6H7</accession>
<evidence type="ECO:0000313" key="2">
    <source>
        <dbReference type="Proteomes" id="UP000634136"/>
    </source>
</evidence>
<dbReference type="EMBL" id="JAAIUW010000009">
    <property type="protein sequence ID" value="KAF7816013.1"/>
    <property type="molecule type" value="Genomic_DNA"/>
</dbReference>
<keyword evidence="2" id="KW-1185">Reference proteome</keyword>
<evidence type="ECO:0000313" key="1">
    <source>
        <dbReference type="EMBL" id="KAF7816013.1"/>
    </source>
</evidence>
<organism evidence="1 2">
    <name type="scientific">Senna tora</name>
    <dbReference type="NCBI Taxonomy" id="362788"/>
    <lineage>
        <taxon>Eukaryota</taxon>
        <taxon>Viridiplantae</taxon>
        <taxon>Streptophyta</taxon>
        <taxon>Embryophyta</taxon>
        <taxon>Tracheophyta</taxon>
        <taxon>Spermatophyta</taxon>
        <taxon>Magnoliopsida</taxon>
        <taxon>eudicotyledons</taxon>
        <taxon>Gunneridae</taxon>
        <taxon>Pentapetalae</taxon>
        <taxon>rosids</taxon>
        <taxon>fabids</taxon>
        <taxon>Fabales</taxon>
        <taxon>Fabaceae</taxon>
        <taxon>Caesalpinioideae</taxon>
        <taxon>Cassia clade</taxon>
        <taxon>Senna</taxon>
    </lineage>
</organism>
<dbReference type="AlphaFoldDB" id="A0A834T6H7"/>
<gene>
    <name evidence="1" type="ORF">G2W53_029982</name>
</gene>
<dbReference type="Proteomes" id="UP000634136">
    <property type="component" value="Unassembled WGS sequence"/>
</dbReference>
<name>A0A834T6H7_9FABA</name>
<sequence length="241" mass="27476">MAKSLFTTRRSFSTAIPTFQTPWLEYEQPMPRTTIEEPIMHIPHYLHRQIVHYHRLVPSESPIQVHNPRRHNPIYAHPHLRIPGPTQRRLDHHVVLRFPLFEHRPRAEQLLPVHRLLLAHQDRFLRVGVRSGSLVGFFLHVSQCGVCFGDARLGFRFPWLWEGLFVLVLLDDDDCCSCAGEGTAASVELLAIEGCASLFFVHEACRRRFFNPKLAVIGELAFVHGGVVGLQAIGSSSDEDL</sequence>
<comment type="caution">
    <text evidence="1">The sequence shown here is derived from an EMBL/GenBank/DDBJ whole genome shotgun (WGS) entry which is preliminary data.</text>
</comment>
<proteinExistence type="predicted"/>